<organism evidence="1 2">
    <name type="scientific">Pristionchus pacificus</name>
    <name type="common">Parasitic nematode worm</name>
    <dbReference type="NCBI Taxonomy" id="54126"/>
    <lineage>
        <taxon>Eukaryota</taxon>
        <taxon>Metazoa</taxon>
        <taxon>Ecdysozoa</taxon>
        <taxon>Nematoda</taxon>
        <taxon>Chromadorea</taxon>
        <taxon>Rhabditida</taxon>
        <taxon>Rhabditina</taxon>
        <taxon>Diplogasteromorpha</taxon>
        <taxon>Diplogasteroidea</taxon>
        <taxon>Neodiplogasteridae</taxon>
        <taxon>Pristionchus</taxon>
    </lineage>
</organism>
<name>A0A2A6BSE8_PRIPA</name>
<dbReference type="EnsemblMetazoa" id="PPA37407.1">
    <property type="protein sequence ID" value="PPA37407.1"/>
    <property type="gene ID" value="WBGene00275776"/>
</dbReference>
<proteinExistence type="predicted"/>
<reference evidence="2" key="1">
    <citation type="journal article" date="2008" name="Nat. Genet.">
        <title>The Pristionchus pacificus genome provides a unique perspective on nematode lifestyle and parasitism.</title>
        <authorList>
            <person name="Dieterich C."/>
            <person name="Clifton S.W."/>
            <person name="Schuster L.N."/>
            <person name="Chinwalla A."/>
            <person name="Delehaunty K."/>
            <person name="Dinkelacker I."/>
            <person name="Fulton L."/>
            <person name="Fulton R."/>
            <person name="Godfrey J."/>
            <person name="Minx P."/>
            <person name="Mitreva M."/>
            <person name="Roeseler W."/>
            <person name="Tian H."/>
            <person name="Witte H."/>
            <person name="Yang S.P."/>
            <person name="Wilson R.K."/>
            <person name="Sommer R.J."/>
        </authorList>
    </citation>
    <scope>NUCLEOTIDE SEQUENCE [LARGE SCALE GENOMIC DNA]</scope>
    <source>
        <strain evidence="2">PS312</strain>
    </source>
</reference>
<gene>
    <name evidence="1" type="primary">WBGene00275776</name>
</gene>
<reference evidence="1" key="2">
    <citation type="submission" date="2022-06" db="UniProtKB">
        <authorList>
            <consortium name="EnsemblMetazoa"/>
        </authorList>
    </citation>
    <scope>IDENTIFICATION</scope>
    <source>
        <strain evidence="1">PS312</strain>
    </source>
</reference>
<sequence>MDLLALPDVFLRMLMRKMTIKDRLRLRLTCRALERLVADSHAGFFPYLFLGSHEMDGWIDLIIHIDNARFKRVELDREDKVEAFIHMRHRLFSGISIGYFEMKNHNDNRALDFAIKLLDNFEIKRLCTGASYEEDLENKLQHMSHFPLCKYQLTLGFLPESAKLPAFPAMDVLSISSNYTREIRAIPAQTLFRLMNAHRQLYIRDHYVCLSADDVKSVVKILSHDKREREIRFDVEHSTITKCLRNYGFSESSVTGEVRGSFEVGKCSKSGGDMNVVELRIFDCSILFSEFSWMGKRRVVGGGRMLNENITLRNKAIALKTTDSIGN</sequence>
<accession>A0A2A6BSE8</accession>
<evidence type="ECO:0000313" key="1">
    <source>
        <dbReference type="EnsemblMetazoa" id="PPA37407.1"/>
    </source>
</evidence>
<dbReference type="PROSITE" id="PS50181">
    <property type="entry name" value="FBOX"/>
    <property type="match status" value="1"/>
</dbReference>
<dbReference type="AlphaFoldDB" id="A0A2A6BSE8"/>
<dbReference type="Proteomes" id="UP000005239">
    <property type="component" value="Unassembled WGS sequence"/>
</dbReference>
<dbReference type="InterPro" id="IPR001810">
    <property type="entry name" value="F-box_dom"/>
</dbReference>
<protein>
    <submittedName>
        <fullName evidence="1">F-box domain-containing protein</fullName>
    </submittedName>
</protein>
<evidence type="ECO:0000313" key="2">
    <source>
        <dbReference type="Proteomes" id="UP000005239"/>
    </source>
</evidence>
<keyword evidence="2" id="KW-1185">Reference proteome</keyword>
<accession>A0A8R1YWZ6</accession>
<dbReference type="Pfam" id="PF00646">
    <property type="entry name" value="F-box"/>
    <property type="match status" value="1"/>
</dbReference>